<dbReference type="STRING" id="1462993.A6V36_13950"/>
<comment type="caution">
    <text evidence="3">The sequence shown here is derived from an EMBL/GenBank/DDBJ whole genome shotgun (WGS) entry which is preliminary data.</text>
</comment>
<evidence type="ECO:0000313" key="3">
    <source>
        <dbReference type="EMBL" id="OAJ52619.1"/>
    </source>
</evidence>
<dbReference type="SUPFAM" id="SSF81273">
    <property type="entry name" value="H-NS histone-like proteins"/>
    <property type="match status" value="1"/>
</dbReference>
<organism evidence="3 5">
    <name type="scientific">Paraburkholderia ginsengiterrae</name>
    <dbReference type="NCBI Taxonomy" id="1462993"/>
    <lineage>
        <taxon>Bacteria</taxon>
        <taxon>Pseudomonadati</taxon>
        <taxon>Pseudomonadota</taxon>
        <taxon>Betaproteobacteria</taxon>
        <taxon>Burkholderiales</taxon>
        <taxon>Burkholderiaceae</taxon>
        <taxon>Paraburkholderia</taxon>
    </lineage>
</organism>
<dbReference type="Proteomes" id="UP000078116">
    <property type="component" value="Unassembled WGS sequence"/>
</dbReference>
<dbReference type="EMBL" id="LXKA01000371">
    <property type="protein sequence ID" value="OAJ52619.1"/>
    <property type="molecule type" value="Genomic_DNA"/>
</dbReference>
<reference evidence="4 5" key="1">
    <citation type="submission" date="2016-04" db="EMBL/GenBank/DDBJ databases">
        <title>Reclassification of Paraburkholderia panaciterrae (Farh et al. 2015) Dobritsa &amp; Samadpour 2016 as a later homotypic synonym of Paraburkholderia ginsengiterrae (Farh et al. 2015) Dobritsa &amp; Samadpour 2016.</title>
        <authorList>
            <person name="Dobritsa A.P."/>
            <person name="Kutumbaka K."/>
            <person name="Samadpour M."/>
        </authorList>
    </citation>
    <scope>NUCLEOTIDE SEQUENCE [LARGE SCALE GENOMIC DNA]</scope>
    <source>
        <strain evidence="3 5">DCY85</strain>
        <strain evidence="2 4">DCY85-1</strain>
    </source>
</reference>
<evidence type="ECO:0000259" key="1">
    <source>
        <dbReference type="Pfam" id="PF00816"/>
    </source>
</evidence>
<dbReference type="InterPro" id="IPR027444">
    <property type="entry name" value="H-NS_C_dom"/>
</dbReference>
<dbReference type="GO" id="GO:0003677">
    <property type="term" value="F:DNA binding"/>
    <property type="evidence" value="ECO:0007669"/>
    <property type="project" value="InterPro"/>
</dbReference>
<accession>A0A1A9MZE8</accession>
<dbReference type="Gene3D" id="4.10.430.30">
    <property type="match status" value="1"/>
</dbReference>
<gene>
    <name evidence="2" type="ORF">A6V36_13950</name>
    <name evidence="3" type="ORF">A6V37_09250</name>
</gene>
<name>A0A1A9MZE8_9BURK</name>
<dbReference type="Pfam" id="PF00816">
    <property type="entry name" value="Histone_HNS"/>
    <property type="match status" value="1"/>
</dbReference>
<evidence type="ECO:0000313" key="5">
    <source>
        <dbReference type="Proteomes" id="UP000078116"/>
    </source>
</evidence>
<keyword evidence="4" id="KW-1185">Reference proteome</keyword>
<evidence type="ECO:0000313" key="2">
    <source>
        <dbReference type="EMBL" id="OAJ52505.1"/>
    </source>
</evidence>
<feature type="domain" description="DNA-binding protein H-NS-like C-terminal" evidence="1">
    <location>
        <begin position="60"/>
        <end position="91"/>
    </location>
</feature>
<dbReference type="OrthoDB" id="9103417at2"/>
<sequence length="94" mass="10727">MSDLKDLLAQREQLEAQLAAAFKAERINVLDEVIRKMKLHRITLDEIRGPAPVAVRKAVPKYRDPVSGREWIGRGKPPNWIKGVADRTKYLIPI</sequence>
<protein>
    <recommendedName>
        <fullName evidence="1">DNA-binding protein H-NS-like C-terminal domain-containing protein</fullName>
    </recommendedName>
</protein>
<dbReference type="RefSeq" id="WP_064271955.1">
    <property type="nucleotide sequence ID" value="NZ_LXJZ01000231.1"/>
</dbReference>
<proteinExistence type="predicted"/>
<evidence type="ECO:0000313" key="4">
    <source>
        <dbReference type="Proteomes" id="UP000077961"/>
    </source>
</evidence>
<dbReference type="AlphaFoldDB" id="A0A1A9MZE8"/>
<dbReference type="EMBL" id="LXJZ01000231">
    <property type="protein sequence ID" value="OAJ52505.1"/>
    <property type="molecule type" value="Genomic_DNA"/>
</dbReference>
<dbReference type="Proteomes" id="UP000077961">
    <property type="component" value="Unassembled WGS sequence"/>
</dbReference>